<keyword evidence="2" id="KW-1185">Reference proteome</keyword>
<sequence>MPYNLITAPWLPVLRADNSEQWIAPAAINQDYENNPVMRLNAPRADFNAALMQFLIALLQTAHTPENNHAWRVYARKPPTAEQLGQWFEPLIPAFYLDGDNARFMQDLETLAGQAPLPISALLIDTMGSKTHFVKDFPKQGLHPYLAAMSLLTLQLNAPSGGAGHRTSLRGGGPLTTLVLTETPRPLWDNLWLNVLTQNEHWGDTDVAYTQIEEVFPWMQATRCSDKESTSPVTSTVDVHPLQVYWATPRRIYLDFPQTAAGNCALSGLESEQLVSQYRTKNYGANYEGWQHPFSPHSISPDNPPLCLHPNGAINYRHWMGLISEKPSKKNTVVRPARVVSAFASRTRQQTRLHLWASGYDLDNMKPRAWYESIFPLYAFADDEQGRKNKNEFYSAVNNMIIAASDFSSAIKTCLKEAWFEKGDPRLKKADMAFIDNAFWHDTEADFYQKLQQLYQADIQVQKREHWRRWHQQLVGYSLLQFDRWADCQQLLKQHNPKRIAKARQKLQKLFYSKNIKSVLDLAKNHVK</sequence>
<dbReference type="RefSeq" id="WP_103919395.1">
    <property type="nucleotide sequence ID" value="NZ_FMSV02000276.1"/>
</dbReference>
<gene>
    <name evidence="1" type="primary">casA</name>
    <name evidence="1" type="ORF">MBHS_01324</name>
</gene>
<proteinExistence type="predicted"/>
<dbReference type="CDD" id="cd09729">
    <property type="entry name" value="Cse1_I-E"/>
    <property type="match status" value="1"/>
</dbReference>
<dbReference type="EMBL" id="FMSV02000276">
    <property type="protein sequence ID" value="SEH05470.1"/>
    <property type="molecule type" value="Genomic_DNA"/>
</dbReference>
<protein>
    <submittedName>
        <fullName evidence="1">CRISPR system Cascade subunit CasA</fullName>
    </submittedName>
</protein>
<accession>A0A1H6F5Q4</accession>
<evidence type="ECO:0000313" key="1">
    <source>
        <dbReference type="EMBL" id="SEH05470.1"/>
    </source>
</evidence>
<dbReference type="AlphaFoldDB" id="A0A1H6F5Q4"/>
<dbReference type="InterPro" id="IPR013381">
    <property type="entry name" value="CRISPR-assoc_prot_Cse1"/>
</dbReference>
<evidence type="ECO:0000313" key="2">
    <source>
        <dbReference type="Proteomes" id="UP000236724"/>
    </source>
</evidence>
<dbReference type="OrthoDB" id="5392377at2"/>
<dbReference type="Proteomes" id="UP000236724">
    <property type="component" value="Unassembled WGS sequence"/>
</dbReference>
<organism evidence="1 2">
    <name type="scientific">Candidatus Venteria ishoeyi</name>
    <dbReference type="NCBI Taxonomy" id="1899563"/>
    <lineage>
        <taxon>Bacteria</taxon>
        <taxon>Pseudomonadati</taxon>
        <taxon>Pseudomonadota</taxon>
        <taxon>Gammaproteobacteria</taxon>
        <taxon>Thiotrichales</taxon>
        <taxon>Thiotrichaceae</taxon>
        <taxon>Venteria</taxon>
    </lineage>
</organism>
<name>A0A1H6F5Q4_9GAMM</name>
<dbReference type="NCBIfam" id="TIGR02547">
    <property type="entry name" value="casA_cse1"/>
    <property type="match status" value="1"/>
</dbReference>
<reference evidence="1 2" key="1">
    <citation type="submission" date="2016-10" db="EMBL/GenBank/DDBJ databases">
        <authorList>
            <person name="de Groot N.N."/>
        </authorList>
    </citation>
    <scope>NUCLEOTIDE SEQUENCE [LARGE SCALE GENOMIC DNA]</scope>
    <source>
        <strain evidence="1">MBHS1</strain>
    </source>
</reference>
<dbReference type="Pfam" id="PF09481">
    <property type="entry name" value="CRISPR_Cse1"/>
    <property type="match status" value="1"/>
</dbReference>